<name>A0ACC2NPJ8_9HYME</name>
<reference evidence="1" key="1">
    <citation type="submission" date="2023-04" db="EMBL/GenBank/DDBJ databases">
        <title>A chromosome-level genome assembly of the parasitoid wasp Eretmocerus hayati.</title>
        <authorList>
            <person name="Zhong Y."/>
            <person name="Liu S."/>
            <person name="Liu Y."/>
        </authorList>
    </citation>
    <scope>NUCLEOTIDE SEQUENCE</scope>
    <source>
        <strain evidence="1">ZJU_SS_LIU_2023</strain>
    </source>
</reference>
<protein>
    <submittedName>
        <fullName evidence="1">Uncharacterized protein</fullName>
    </submittedName>
</protein>
<dbReference type="Proteomes" id="UP001239111">
    <property type="component" value="Chromosome 3"/>
</dbReference>
<accession>A0ACC2NPJ8</accession>
<dbReference type="EMBL" id="CM056743">
    <property type="protein sequence ID" value="KAJ8673180.1"/>
    <property type="molecule type" value="Genomic_DNA"/>
</dbReference>
<organism evidence="1 2">
    <name type="scientific">Eretmocerus hayati</name>
    <dbReference type="NCBI Taxonomy" id="131215"/>
    <lineage>
        <taxon>Eukaryota</taxon>
        <taxon>Metazoa</taxon>
        <taxon>Ecdysozoa</taxon>
        <taxon>Arthropoda</taxon>
        <taxon>Hexapoda</taxon>
        <taxon>Insecta</taxon>
        <taxon>Pterygota</taxon>
        <taxon>Neoptera</taxon>
        <taxon>Endopterygota</taxon>
        <taxon>Hymenoptera</taxon>
        <taxon>Apocrita</taxon>
        <taxon>Proctotrupomorpha</taxon>
        <taxon>Chalcidoidea</taxon>
        <taxon>Aphelinidae</taxon>
        <taxon>Aphelininae</taxon>
        <taxon>Eretmocerus</taxon>
    </lineage>
</organism>
<keyword evidence="2" id="KW-1185">Reference proteome</keyword>
<gene>
    <name evidence="1" type="ORF">QAD02_004442</name>
</gene>
<proteinExistence type="predicted"/>
<sequence>MDKSGRLVVDSKETPAPISSPPSNGEVVAPKEPISSDTIDNSNNTTKPTYRQLPDDDVNWLNRNNGVEKMGKQNGTDANGDPDDGAKERMLKDELKATVLPSKNASEVQFIPENGDAKIDMDNVKQSLSGMGKAELMKYANDPFWIKLRWFLFIMFWLLWAAMLFGAVAIIVKAPKCSAPQPKKWWEESPIVRLQPSDSGVNSFAGLEILLDQLDEHHVKAISLHSVLQETKPDHTEDFLVLKSNKGGEMDEFKKFIAHAKSKKQHVIMELDPNHSSDQHFWFNQSIQGYEPYKSYYVWADGVKDKETGNLLPPNNWLSVNGGSAWKYNDDRKQFYLHQFNESQPDLNYNNPAVIDAFSEIFKQWMSLGVEGFRLLNTRYLVEDPKLSNDLPGNNYPADKDHYSSLNHVHTKDHPQNAVVLRQWREVILNYTNGEGLFTLVDGLPSDILRLYNNENRLIDLPQSIQLSAEFHNMRSNSVPTALTLNQTISNLLKFSPWPSIDLNGGKVDLRRRINSQTAESITLMTLLLPATPILNVNNILFIKNMSAPDAAFNKDIPAAKNASAAVIAARKSQQFLYGETKIVLLKNETIFSYTRFKSGNPGYLVLYNSADKSAEVDVTSLPYMSEEINVMAVSSNYKENLTNTKLNSDKIPISSQSTLVATFVPKSKN</sequence>
<evidence type="ECO:0000313" key="1">
    <source>
        <dbReference type="EMBL" id="KAJ8673180.1"/>
    </source>
</evidence>
<comment type="caution">
    <text evidence="1">The sequence shown here is derived from an EMBL/GenBank/DDBJ whole genome shotgun (WGS) entry which is preliminary data.</text>
</comment>
<evidence type="ECO:0000313" key="2">
    <source>
        <dbReference type="Proteomes" id="UP001239111"/>
    </source>
</evidence>